<protein>
    <submittedName>
        <fullName evidence="2">Nucleoside phosphorylase</fullName>
    </submittedName>
</protein>
<evidence type="ECO:0000313" key="2">
    <source>
        <dbReference type="EMBL" id="QLD11275.1"/>
    </source>
</evidence>
<reference evidence="2 3" key="1">
    <citation type="submission" date="2020-06" db="EMBL/GenBank/DDBJ databases">
        <authorList>
            <person name="Jo H."/>
        </authorList>
    </citation>
    <scope>NUCLEOTIDE SEQUENCE [LARGE SCALE GENOMIC DNA]</scope>
    <source>
        <strain evidence="2 3">I46</strain>
    </source>
</reference>
<dbReference type="RefSeq" id="WP_178011084.1">
    <property type="nucleotide sequence ID" value="NZ_CP058316.1"/>
</dbReference>
<dbReference type="PANTHER" id="PTHR46832:SF1">
    <property type="entry name" value="5'-METHYLTHIOADENOSINE_S-ADENOSYLHOMOCYSTEINE NUCLEOSIDASE"/>
    <property type="match status" value="1"/>
</dbReference>
<dbReference type="GO" id="GO:0008782">
    <property type="term" value="F:adenosylhomocysteine nucleosidase activity"/>
    <property type="evidence" value="ECO:0007669"/>
    <property type="project" value="TreeGrafter"/>
</dbReference>
<name>A0A7D5IYJ9_9MICO</name>
<dbReference type="Pfam" id="PF01048">
    <property type="entry name" value="PNP_UDP_1"/>
    <property type="match status" value="1"/>
</dbReference>
<dbReference type="InterPro" id="IPR035994">
    <property type="entry name" value="Nucleoside_phosphorylase_sf"/>
</dbReference>
<sequence length="188" mass="19866">MSGQRLLVVAHRDELAAFPDRIPGFDILLTGPGKLPAAHELTRALDRADYDEVVVVGTAGAVGGALGPGIYEIAAAVQHDVFDLAGVRGRHLSMPERVETGSSGVTIATGDVFVDDAEAVELIRSLGAELVDMETYVYIWVAQRFGIPIRVLKAVSDDAQDGATTGWDDAVAACSAALYARVRNDYGV</sequence>
<organism evidence="2 3">
    <name type="scientific">Microbacterium oleivorans</name>
    <dbReference type="NCBI Taxonomy" id="273677"/>
    <lineage>
        <taxon>Bacteria</taxon>
        <taxon>Bacillati</taxon>
        <taxon>Actinomycetota</taxon>
        <taxon>Actinomycetes</taxon>
        <taxon>Micrococcales</taxon>
        <taxon>Microbacteriaceae</taxon>
        <taxon>Microbacterium</taxon>
    </lineage>
</organism>
<dbReference type="Proteomes" id="UP000509638">
    <property type="component" value="Chromosome"/>
</dbReference>
<dbReference type="GO" id="GO:0009116">
    <property type="term" value="P:nucleoside metabolic process"/>
    <property type="evidence" value="ECO:0007669"/>
    <property type="project" value="InterPro"/>
</dbReference>
<dbReference type="GO" id="GO:0008930">
    <property type="term" value="F:methylthioadenosine nucleosidase activity"/>
    <property type="evidence" value="ECO:0007669"/>
    <property type="project" value="TreeGrafter"/>
</dbReference>
<dbReference type="EMBL" id="CP058316">
    <property type="protein sequence ID" value="QLD11275.1"/>
    <property type="molecule type" value="Genomic_DNA"/>
</dbReference>
<dbReference type="GO" id="GO:0019284">
    <property type="term" value="P:L-methionine salvage from S-adenosylmethionine"/>
    <property type="evidence" value="ECO:0007669"/>
    <property type="project" value="TreeGrafter"/>
</dbReference>
<dbReference type="PANTHER" id="PTHR46832">
    <property type="entry name" value="5'-METHYLTHIOADENOSINE/S-ADENOSYLHOMOCYSTEINE NUCLEOSIDASE"/>
    <property type="match status" value="1"/>
</dbReference>
<dbReference type="Gene3D" id="3.40.50.1580">
    <property type="entry name" value="Nucleoside phosphorylase domain"/>
    <property type="match status" value="1"/>
</dbReference>
<proteinExistence type="predicted"/>
<feature type="domain" description="Nucleoside phosphorylase" evidence="1">
    <location>
        <begin position="104"/>
        <end position="168"/>
    </location>
</feature>
<evidence type="ECO:0000259" key="1">
    <source>
        <dbReference type="Pfam" id="PF01048"/>
    </source>
</evidence>
<dbReference type="InterPro" id="IPR000845">
    <property type="entry name" value="Nucleoside_phosphorylase_d"/>
</dbReference>
<gene>
    <name evidence="2" type="ORF">HW566_05500</name>
</gene>
<dbReference type="SUPFAM" id="SSF53167">
    <property type="entry name" value="Purine and uridine phosphorylases"/>
    <property type="match status" value="1"/>
</dbReference>
<dbReference type="GO" id="GO:0005829">
    <property type="term" value="C:cytosol"/>
    <property type="evidence" value="ECO:0007669"/>
    <property type="project" value="TreeGrafter"/>
</dbReference>
<evidence type="ECO:0000313" key="3">
    <source>
        <dbReference type="Proteomes" id="UP000509638"/>
    </source>
</evidence>
<accession>A0A7D5IYJ9</accession>
<dbReference type="AlphaFoldDB" id="A0A7D5IYJ9"/>